<protein>
    <submittedName>
        <fullName evidence="2">Uncharacterized protein</fullName>
    </submittedName>
</protein>
<comment type="caution">
    <text evidence="2">The sequence shown here is derived from an EMBL/GenBank/DDBJ whole genome shotgun (WGS) entry which is preliminary data.</text>
</comment>
<dbReference type="AlphaFoldDB" id="A0A090MJN7"/>
<evidence type="ECO:0000256" key="1">
    <source>
        <dbReference type="SAM" id="MobiDB-lite"/>
    </source>
</evidence>
<evidence type="ECO:0000313" key="2">
    <source>
        <dbReference type="EMBL" id="CEG07676.1"/>
    </source>
</evidence>
<dbReference type="EMBL" id="CCAZ020000001">
    <property type="protein sequence ID" value="CEG07676.1"/>
    <property type="molecule type" value="Genomic_DNA"/>
</dbReference>
<name>A0A090MJN7_AFIFE</name>
<keyword evidence="3" id="KW-1185">Reference proteome</keyword>
<accession>A0A090MJN7</accession>
<proteinExistence type="predicted"/>
<sequence>MDHGLGEKIVEPAIVGAICTGFADLKERFDFGPADRNVAHPSRGQDARAPGGVIGIERTGEMNAAQRGRPLAGDDPVPYHAQRADGGGSGGIALQRFNLTDEFGEIGGAVLDRHGTNSLGTSVAFADGA</sequence>
<gene>
    <name evidence="2" type="ORF">BN961_01076</name>
</gene>
<organism evidence="2 3">
    <name type="scientific">Afipia felis</name>
    <name type="common">Cat scratch disease bacillus</name>
    <dbReference type="NCBI Taxonomy" id="1035"/>
    <lineage>
        <taxon>Bacteria</taxon>
        <taxon>Pseudomonadati</taxon>
        <taxon>Pseudomonadota</taxon>
        <taxon>Alphaproteobacteria</taxon>
        <taxon>Hyphomicrobiales</taxon>
        <taxon>Nitrobacteraceae</taxon>
        <taxon>Afipia</taxon>
    </lineage>
</organism>
<dbReference type="Proteomes" id="UP000035762">
    <property type="component" value="Unassembled WGS sequence"/>
</dbReference>
<feature type="region of interest" description="Disordered" evidence="1">
    <location>
        <begin position="66"/>
        <end position="87"/>
    </location>
</feature>
<reference evidence="2 3" key="1">
    <citation type="journal article" date="2014" name="Genome Announc.">
        <title>Genome Sequence of Afipia felis Strain 76713, Isolated in Hospital Water Using an Amoeba Co-Culture Procedure.</title>
        <authorList>
            <person name="Benamar S."/>
            <person name="La Scola B."/>
            <person name="Croce O."/>
        </authorList>
    </citation>
    <scope>NUCLEOTIDE SEQUENCE [LARGE SCALE GENOMIC DNA]</scope>
    <source>
        <strain evidence="2 3">76713</strain>
    </source>
</reference>
<evidence type="ECO:0000313" key="3">
    <source>
        <dbReference type="Proteomes" id="UP000035762"/>
    </source>
</evidence>